<protein>
    <submittedName>
        <fullName evidence="9">BCAS2 family protein-like protein</fullName>
    </submittedName>
</protein>
<organism evidence="9 10">
    <name type="scientific">Corynespora cassiicola Philippines</name>
    <dbReference type="NCBI Taxonomy" id="1448308"/>
    <lineage>
        <taxon>Eukaryota</taxon>
        <taxon>Fungi</taxon>
        <taxon>Dikarya</taxon>
        <taxon>Ascomycota</taxon>
        <taxon>Pezizomycotina</taxon>
        <taxon>Dothideomycetes</taxon>
        <taxon>Pleosporomycetidae</taxon>
        <taxon>Pleosporales</taxon>
        <taxon>Corynesporascaceae</taxon>
        <taxon>Corynespora</taxon>
    </lineage>
</organism>
<evidence type="ECO:0000256" key="5">
    <source>
        <dbReference type="ARBA" id="ARBA00023187"/>
    </source>
</evidence>
<dbReference type="Proteomes" id="UP000240883">
    <property type="component" value="Unassembled WGS sequence"/>
</dbReference>
<keyword evidence="3" id="KW-0507">mRNA processing</keyword>
<dbReference type="Pfam" id="PF05700">
    <property type="entry name" value="BCAS2"/>
    <property type="match status" value="1"/>
</dbReference>
<dbReference type="InterPro" id="IPR008409">
    <property type="entry name" value="SPF27"/>
</dbReference>
<evidence type="ECO:0000256" key="8">
    <source>
        <dbReference type="SAM" id="MobiDB-lite"/>
    </source>
</evidence>
<evidence type="ECO:0000256" key="1">
    <source>
        <dbReference type="ARBA" id="ARBA00004123"/>
    </source>
</evidence>
<keyword evidence="10" id="KW-1185">Reference proteome</keyword>
<accession>A0A2T2P3L1</accession>
<name>A0A2T2P3L1_CORCC</name>
<evidence type="ECO:0000256" key="3">
    <source>
        <dbReference type="ARBA" id="ARBA00022664"/>
    </source>
</evidence>
<dbReference type="EMBL" id="KZ678130">
    <property type="protein sequence ID" value="PSN72219.1"/>
    <property type="molecule type" value="Genomic_DNA"/>
</dbReference>
<dbReference type="AlphaFoldDB" id="A0A2T2P3L1"/>
<feature type="coiled-coil region" evidence="7">
    <location>
        <begin position="165"/>
        <end position="238"/>
    </location>
</feature>
<dbReference type="STRING" id="1448308.A0A2T2P3L1"/>
<keyword evidence="4" id="KW-0747">Spliceosome</keyword>
<keyword evidence="5" id="KW-0508">mRNA splicing</keyword>
<dbReference type="GO" id="GO:0008380">
    <property type="term" value="P:RNA splicing"/>
    <property type="evidence" value="ECO:0007669"/>
    <property type="project" value="UniProtKB-KW"/>
</dbReference>
<evidence type="ECO:0000256" key="6">
    <source>
        <dbReference type="ARBA" id="ARBA00023242"/>
    </source>
</evidence>
<comment type="subcellular location">
    <subcellularLocation>
        <location evidence="1">Nucleus</location>
    </subcellularLocation>
</comment>
<reference evidence="9 10" key="1">
    <citation type="journal article" date="2018" name="Front. Microbiol.">
        <title>Genome-Wide Analysis of Corynespora cassiicola Leaf Fall Disease Putative Effectors.</title>
        <authorList>
            <person name="Lopez D."/>
            <person name="Ribeiro S."/>
            <person name="Label P."/>
            <person name="Fumanal B."/>
            <person name="Venisse J.S."/>
            <person name="Kohler A."/>
            <person name="de Oliveira R.R."/>
            <person name="Labutti K."/>
            <person name="Lipzen A."/>
            <person name="Lail K."/>
            <person name="Bauer D."/>
            <person name="Ohm R.A."/>
            <person name="Barry K.W."/>
            <person name="Spatafora J."/>
            <person name="Grigoriev I.V."/>
            <person name="Martin F.M."/>
            <person name="Pujade-Renaud V."/>
        </authorList>
    </citation>
    <scope>NUCLEOTIDE SEQUENCE [LARGE SCALE GENOMIC DNA]</scope>
    <source>
        <strain evidence="9 10">Philippines</strain>
    </source>
</reference>
<evidence type="ECO:0000313" key="10">
    <source>
        <dbReference type="Proteomes" id="UP000240883"/>
    </source>
</evidence>
<proteinExistence type="inferred from homology"/>
<sequence length="241" mass="26279">MHALALPSHCPHTAISLPPSPSYRPSNRAKHSDVDTAPDDASLHAARAAIAAEIRAAGVDAAQLHPSLIPAAKYTPQFPSSLEHEHARLAADPSSRLSAIDLVRYDELDAPENTHPTSDEERPEVLAQWSEALKKANTSSEYVQGRLVQLGLLEKFGKNAWLTGNWQLEHVLKALEAELVDVRKQQEEVEGLRRTQQEAVHGEITTLEETWKGGIGRVLEAEAAAEGLKNQILEKKRAGAA</sequence>
<comment type="similarity">
    <text evidence="2">Belongs to the SPF27 family.</text>
</comment>
<dbReference type="GO" id="GO:0071013">
    <property type="term" value="C:catalytic step 2 spliceosome"/>
    <property type="evidence" value="ECO:0007669"/>
    <property type="project" value="TreeGrafter"/>
</dbReference>
<dbReference type="GO" id="GO:0006397">
    <property type="term" value="P:mRNA processing"/>
    <property type="evidence" value="ECO:0007669"/>
    <property type="project" value="UniProtKB-KW"/>
</dbReference>
<evidence type="ECO:0000256" key="4">
    <source>
        <dbReference type="ARBA" id="ARBA00022728"/>
    </source>
</evidence>
<evidence type="ECO:0000313" key="9">
    <source>
        <dbReference type="EMBL" id="PSN72219.1"/>
    </source>
</evidence>
<feature type="region of interest" description="Disordered" evidence="8">
    <location>
        <begin position="1"/>
        <end position="38"/>
    </location>
</feature>
<keyword evidence="6" id="KW-0539">Nucleus</keyword>
<dbReference type="PANTHER" id="PTHR13296:SF0">
    <property type="entry name" value="PRE-MRNA-SPLICING FACTOR SPF27"/>
    <property type="match status" value="1"/>
</dbReference>
<dbReference type="GO" id="GO:0071011">
    <property type="term" value="C:precatalytic spliceosome"/>
    <property type="evidence" value="ECO:0007669"/>
    <property type="project" value="TreeGrafter"/>
</dbReference>
<dbReference type="GO" id="GO:0000974">
    <property type="term" value="C:Prp19 complex"/>
    <property type="evidence" value="ECO:0007669"/>
    <property type="project" value="TreeGrafter"/>
</dbReference>
<evidence type="ECO:0000256" key="2">
    <source>
        <dbReference type="ARBA" id="ARBA00010788"/>
    </source>
</evidence>
<dbReference type="OrthoDB" id="205794at2759"/>
<evidence type="ECO:0000256" key="7">
    <source>
        <dbReference type="SAM" id="Coils"/>
    </source>
</evidence>
<dbReference type="PANTHER" id="PTHR13296">
    <property type="entry name" value="BCAS2 PROTEIN"/>
    <property type="match status" value="1"/>
</dbReference>
<gene>
    <name evidence="9" type="ORF">BS50DRAFT_569758</name>
</gene>
<keyword evidence="7" id="KW-0175">Coiled coil</keyword>